<reference evidence="19" key="1">
    <citation type="journal article" date="2006" name="Proc. Natl. Acad. Sci. U.S.A.">
        <title>Genome analysis of the smallest free-living eukaryote Ostreococcus tauri unveils many unique features.</title>
        <authorList>
            <person name="Derelle E."/>
            <person name="Ferraz C."/>
            <person name="Rombauts S."/>
            <person name="Rouze P."/>
            <person name="Worden A.Z."/>
            <person name="Robbens S."/>
            <person name="Partensky F."/>
            <person name="Degroeve S."/>
            <person name="Echeynie S."/>
            <person name="Cooke R."/>
            <person name="Saeys Y."/>
            <person name="Wuyts J."/>
            <person name="Jabbari K."/>
            <person name="Bowler C."/>
            <person name="Panaud O."/>
            <person name="Piegu B."/>
            <person name="Ball S.G."/>
            <person name="Ral J.-P."/>
            <person name="Bouget F.-Y."/>
            <person name="Piganeau G."/>
            <person name="De Baets B."/>
            <person name="Picard A."/>
            <person name="Delseny M."/>
            <person name="Demaille J."/>
            <person name="Van de Peer Y."/>
            <person name="Moreau H."/>
        </authorList>
    </citation>
    <scope>NUCLEOTIDE SEQUENCE [LARGE SCALE GENOMIC DNA]</scope>
    <source>
        <strain evidence="19">OTTH 0595 / CCAP 157/2 / RCC745</strain>
    </source>
</reference>
<reference evidence="18 19" key="2">
    <citation type="journal article" date="2014" name="BMC Genomics">
        <title>An improved genome of the model marine alga Ostreococcus tauri unfolds by assessing Illumina de novo assemblies.</title>
        <authorList>
            <person name="Blanc-Mathieu R."/>
            <person name="Verhelst B."/>
            <person name="Derelle E."/>
            <person name="Rombauts S."/>
            <person name="Bouget F.Y."/>
            <person name="Carre I."/>
            <person name="Chateau A."/>
            <person name="Eyre-Walker A."/>
            <person name="Grimsley N."/>
            <person name="Moreau H."/>
            <person name="Piegu B."/>
            <person name="Rivals E."/>
            <person name="Schackwitz W."/>
            <person name="Van de Peer Y."/>
            <person name="Piganeau G."/>
        </authorList>
    </citation>
    <scope>NUCLEOTIDE SEQUENCE [LARGE SCALE GENOMIC DNA]</scope>
    <source>
        <strain evidence="19">OTTH 0595 / CCAP 157/2 / RCC745</strain>
    </source>
</reference>
<dbReference type="GO" id="GO:0005506">
    <property type="term" value="F:iron ion binding"/>
    <property type="evidence" value="ECO:0007669"/>
    <property type="project" value="InterPro"/>
</dbReference>
<feature type="domain" description="ShKT" evidence="17">
    <location>
        <begin position="389"/>
        <end position="432"/>
    </location>
</feature>
<comment type="cofactor">
    <cofactor evidence="1">
        <name>L-ascorbate</name>
        <dbReference type="ChEBI" id="CHEBI:38290"/>
    </cofactor>
</comment>
<evidence type="ECO:0000256" key="3">
    <source>
        <dbReference type="ARBA" id="ARBA00006511"/>
    </source>
</evidence>
<dbReference type="GO" id="GO:0031418">
    <property type="term" value="F:L-ascorbic acid binding"/>
    <property type="evidence" value="ECO:0007669"/>
    <property type="project" value="InterPro"/>
</dbReference>
<dbReference type="InterPro" id="IPR044862">
    <property type="entry name" value="Pro_4_hyd_alph_FE2OG_OXY"/>
</dbReference>
<dbReference type="GO" id="GO:0004656">
    <property type="term" value="F:procollagen-proline 4-dioxygenase activity"/>
    <property type="evidence" value="ECO:0007669"/>
    <property type="project" value="UniProtKB-EC"/>
</dbReference>
<dbReference type="Pfam" id="PF13640">
    <property type="entry name" value="2OG-FeII_Oxy_3"/>
    <property type="match status" value="1"/>
</dbReference>
<evidence type="ECO:0000313" key="18">
    <source>
        <dbReference type="EMBL" id="CEF97399.1"/>
    </source>
</evidence>
<dbReference type="PROSITE" id="PS51670">
    <property type="entry name" value="SHKT"/>
    <property type="match status" value="1"/>
</dbReference>
<dbReference type="Gene3D" id="2.60.120.620">
    <property type="entry name" value="q2cbj1_9rhob like domain"/>
    <property type="match status" value="1"/>
</dbReference>
<dbReference type="Proteomes" id="UP000009170">
    <property type="component" value="Unassembled WGS sequence"/>
</dbReference>
<evidence type="ECO:0000256" key="5">
    <source>
        <dbReference type="ARBA" id="ARBA00022692"/>
    </source>
</evidence>
<dbReference type="InterPro" id="IPR045054">
    <property type="entry name" value="P4HA-like"/>
</dbReference>
<dbReference type="EC" id="1.14.11.2" evidence="4"/>
<evidence type="ECO:0000256" key="11">
    <source>
        <dbReference type="ARBA" id="ARBA00023004"/>
    </source>
</evidence>
<dbReference type="AlphaFoldDB" id="A0A090M5N7"/>
<accession>A0A090M5N7</accession>
<feature type="compositionally biased region" description="Polar residues" evidence="15">
    <location>
        <begin position="1"/>
        <end position="12"/>
    </location>
</feature>
<dbReference type="InterPro" id="IPR003582">
    <property type="entry name" value="ShKT_dom"/>
</dbReference>
<dbReference type="GeneID" id="9834115"/>
<evidence type="ECO:0000259" key="16">
    <source>
        <dbReference type="PROSITE" id="PS51471"/>
    </source>
</evidence>
<evidence type="ECO:0000256" key="4">
    <source>
        <dbReference type="ARBA" id="ARBA00012269"/>
    </source>
</evidence>
<evidence type="ECO:0000256" key="14">
    <source>
        <dbReference type="ARBA" id="ARBA00049169"/>
    </source>
</evidence>
<dbReference type="PANTHER" id="PTHR10869">
    <property type="entry name" value="PROLYL 4-HYDROXYLASE ALPHA SUBUNIT"/>
    <property type="match status" value="1"/>
</dbReference>
<keyword evidence="7" id="KW-0223">Dioxygenase</keyword>
<dbReference type="InterPro" id="IPR006620">
    <property type="entry name" value="Pro_4_hyd_alph"/>
</dbReference>
<keyword evidence="5" id="KW-0812">Transmembrane</keyword>
<comment type="catalytic activity">
    <reaction evidence="14">
        <text>L-prolyl-[collagen] + 2-oxoglutarate + O2 = trans-4-hydroxy-L-prolyl-[collagen] + succinate + CO2</text>
        <dbReference type="Rhea" id="RHEA:18945"/>
        <dbReference type="Rhea" id="RHEA-COMP:11676"/>
        <dbReference type="Rhea" id="RHEA-COMP:11680"/>
        <dbReference type="ChEBI" id="CHEBI:15379"/>
        <dbReference type="ChEBI" id="CHEBI:16526"/>
        <dbReference type="ChEBI" id="CHEBI:16810"/>
        <dbReference type="ChEBI" id="CHEBI:30031"/>
        <dbReference type="ChEBI" id="CHEBI:50342"/>
        <dbReference type="ChEBI" id="CHEBI:61965"/>
        <dbReference type="EC" id="1.14.11.2"/>
    </reaction>
</comment>
<keyword evidence="13" id="KW-0325">Glycoprotein</keyword>
<comment type="caution">
    <text evidence="18">The sequence shown here is derived from an EMBL/GenBank/DDBJ whole genome shotgun (WGS) entry which is preliminary data.</text>
</comment>
<keyword evidence="8" id="KW-0735">Signal-anchor</keyword>
<dbReference type="KEGG" id="ota:OT_ostta04g00125"/>
<evidence type="ECO:0000256" key="1">
    <source>
        <dbReference type="ARBA" id="ARBA00001961"/>
    </source>
</evidence>
<evidence type="ECO:0000256" key="10">
    <source>
        <dbReference type="ARBA" id="ARBA00023002"/>
    </source>
</evidence>
<name>A0A090M5N7_OSTTA</name>
<comment type="subcellular location">
    <subcellularLocation>
        <location evidence="2">Endoplasmic reticulum membrane</location>
        <topology evidence="2">Single-pass type II membrane protein</topology>
    </subcellularLocation>
</comment>
<evidence type="ECO:0000256" key="15">
    <source>
        <dbReference type="SAM" id="MobiDB-lite"/>
    </source>
</evidence>
<sequence length="435" mass="48124">MIPTVTHTTPSKSSRRGPSFWSALTADGRAGANSRSDEYENAKTRPRRYGALAARGRTDYTIATLLMLVLYLTHALLARERGGDSYQGGRPTVGVTRARRIGPTDRDEDMALARTVRSKNYSATNVPKSFYGRAALLKDEAGFPSTPPLVLSSKKPKAYLMRNFLSPQECDHLMMLAKRELAPSTVVGDGGSSVASEIRTSAGMFLRKSQDDTVREIEERIARLSGVPVDNGEGMQILRYDKGQKYDPHFDYFHDKVNPAPKRGGQRVATVLIYLVDTEEGGETTFPNGRLPENFEEDEPDNPFAAHIKHTDCAKNGIPVKSVRGDAILFFSMTKDGELDHGSLHGACPVIAGQKWTAVKWLRVAKFDGGFKDELPMIPLTRRTEREPCVDEWDDCASWARDGWCERNPEFMKFAGARDSHTPACPKSCGLCTST</sequence>
<dbReference type="Pfam" id="PF01549">
    <property type="entry name" value="ShK"/>
    <property type="match status" value="1"/>
</dbReference>
<keyword evidence="9" id="KW-1133">Transmembrane helix</keyword>
<dbReference type="GO" id="GO:0005789">
    <property type="term" value="C:endoplasmic reticulum membrane"/>
    <property type="evidence" value="ECO:0007669"/>
    <property type="project" value="UniProtKB-SubCell"/>
</dbReference>
<dbReference type="OrthoDB" id="420380at2759"/>
<evidence type="ECO:0000256" key="7">
    <source>
        <dbReference type="ARBA" id="ARBA00022964"/>
    </source>
</evidence>
<dbReference type="SMART" id="SM00702">
    <property type="entry name" value="P4Hc"/>
    <property type="match status" value="1"/>
</dbReference>
<dbReference type="InParanoid" id="A0A090M5N7"/>
<dbReference type="InterPro" id="IPR005123">
    <property type="entry name" value="Oxoglu/Fe-dep_dioxygenase_dom"/>
</dbReference>
<dbReference type="STRING" id="70448.A0A090M5N7"/>
<evidence type="ECO:0000313" key="19">
    <source>
        <dbReference type="Proteomes" id="UP000009170"/>
    </source>
</evidence>
<evidence type="ECO:0000256" key="6">
    <source>
        <dbReference type="ARBA" id="ARBA00022723"/>
    </source>
</evidence>
<proteinExistence type="inferred from homology"/>
<evidence type="ECO:0000256" key="8">
    <source>
        <dbReference type="ARBA" id="ARBA00022968"/>
    </source>
</evidence>
<evidence type="ECO:0000256" key="2">
    <source>
        <dbReference type="ARBA" id="ARBA00004648"/>
    </source>
</evidence>
<gene>
    <name evidence="18" type="ORF">OT_ostta04g00125</name>
</gene>
<evidence type="ECO:0000256" key="13">
    <source>
        <dbReference type="ARBA" id="ARBA00023180"/>
    </source>
</evidence>
<evidence type="ECO:0000256" key="9">
    <source>
        <dbReference type="ARBA" id="ARBA00022989"/>
    </source>
</evidence>
<keyword evidence="19" id="KW-1185">Reference proteome</keyword>
<protein>
    <recommendedName>
        <fullName evidence="4">procollagen-proline 4-dioxygenase</fullName>
        <ecNumber evidence="4">1.14.11.2</ecNumber>
    </recommendedName>
</protein>
<dbReference type="PANTHER" id="PTHR10869:SF238">
    <property type="entry name" value="PROLYL 4-HYDROXYLASE 6-RELATED"/>
    <property type="match status" value="1"/>
</dbReference>
<dbReference type="FunFam" id="2.60.120.620:FF:000002">
    <property type="entry name" value="Prolyl 4-hydroxylase 4"/>
    <property type="match status" value="1"/>
</dbReference>
<keyword evidence="10" id="KW-0560">Oxidoreductase</keyword>
<feature type="region of interest" description="Disordered" evidence="15">
    <location>
        <begin position="1"/>
        <end position="20"/>
    </location>
</feature>
<feature type="domain" description="Fe2OG dioxygenase" evidence="16">
    <location>
        <begin position="231"/>
        <end position="364"/>
    </location>
</feature>
<organism evidence="18 19">
    <name type="scientific">Ostreococcus tauri</name>
    <name type="common">Marine green alga</name>
    <dbReference type="NCBI Taxonomy" id="70448"/>
    <lineage>
        <taxon>Eukaryota</taxon>
        <taxon>Viridiplantae</taxon>
        <taxon>Chlorophyta</taxon>
        <taxon>Mamiellophyceae</taxon>
        <taxon>Mamiellales</taxon>
        <taxon>Bathycoccaceae</taxon>
        <taxon>Ostreococcus</taxon>
    </lineage>
</organism>
<evidence type="ECO:0000259" key="17">
    <source>
        <dbReference type="PROSITE" id="PS51670"/>
    </source>
</evidence>
<keyword evidence="12" id="KW-0472">Membrane</keyword>
<dbReference type="RefSeq" id="XP_003078532.2">
    <property type="nucleotide sequence ID" value="XM_003078484.2"/>
</dbReference>
<evidence type="ECO:0000256" key="12">
    <source>
        <dbReference type="ARBA" id="ARBA00023136"/>
    </source>
</evidence>
<dbReference type="SMART" id="SM00254">
    <property type="entry name" value="ShKT"/>
    <property type="match status" value="1"/>
</dbReference>
<comment type="similarity">
    <text evidence="3">Belongs to the P4HA family.</text>
</comment>
<keyword evidence="6" id="KW-0479">Metal-binding</keyword>
<dbReference type="EMBL" id="CAID01000004">
    <property type="protein sequence ID" value="CEF97399.1"/>
    <property type="molecule type" value="Genomic_DNA"/>
</dbReference>
<keyword evidence="11" id="KW-0408">Iron</keyword>
<dbReference type="PROSITE" id="PS51471">
    <property type="entry name" value="FE2OG_OXY"/>
    <property type="match status" value="1"/>
</dbReference>